<dbReference type="PANTHER" id="PTHR16305:SF35">
    <property type="entry name" value="TRANSCRIPTIONAL ACTIVATOR DOMAIN"/>
    <property type="match status" value="1"/>
</dbReference>
<dbReference type="Gene3D" id="1.25.40.10">
    <property type="entry name" value="Tetratricopeptide repeat domain"/>
    <property type="match status" value="1"/>
</dbReference>
<dbReference type="Gene3D" id="1.10.10.10">
    <property type="entry name" value="Winged helix-like DNA-binding domain superfamily/Winged helix DNA-binding domain"/>
    <property type="match status" value="1"/>
</dbReference>
<gene>
    <name evidence="4" type="ORF">GCM10009554_58300</name>
</gene>
<dbReference type="InterPro" id="IPR000792">
    <property type="entry name" value="Tscrpt_reg_LuxR_C"/>
</dbReference>
<dbReference type="Pfam" id="PF00196">
    <property type="entry name" value="GerE"/>
    <property type="match status" value="1"/>
</dbReference>
<name>A0ABN1R9Q3_9ACTN</name>
<dbReference type="PROSITE" id="PS50043">
    <property type="entry name" value="HTH_LUXR_2"/>
    <property type="match status" value="1"/>
</dbReference>
<dbReference type="EMBL" id="BAAAHK010000014">
    <property type="protein sequence ID" value="GAA0953648.1"/>
    <property type="molecule type" value="Genomic_DNA"/>
</dbReference>
<comment type="caution">
    <text evidence="4">The sequence shown here is derived from an EMBL/GenBank/DDBJ whole genome shotgun (WGS) entry which is preliminary data.</text>
</comment>
<dbReference type="SUPFAM" id="SSF52540">
    <property type="entry name" value="P-loop containing nucleoside triphosphate hydrolases"/>
    <property type="match status" value="1"/>
</dbReference>
<proteinExistence type="predicted"/>
<dbReference type="InterPro" id="IPR016032">
    <property type="entry name" value="Sig_transdc_resp-reg_C-effctor"/>
</dbReference>
<dbReference type="Pfam" id="PF13191">
    <property type="entry name" value="AAA_16"/>
    <property type="match status" value="1"/>
</dbReference>
<sequence>MGGMPTTIVSPELVGRSDELAEILAAYEKAAGGESVTVLVSGEAGIGKSRLTSTALASLPGDPLVLSGGCLELGASGTPWVPFVAVLRDLLRTWGAERLRAQLPSDGTALAAWLPELGLTPADGGQIRLFEELVALLDLAARDRAVVVLIEDLQWADASSRELFVYLARNLGPRAVLLVGTVRTGDLAAAHPTRQLLGELGRRAEIVQLELQPLSRQQVGALLSAIEGQPAHPVVSAEIHRRSAGNPLFVEALRASGTSPAGLANLTTLLLDRVADLSSDARQLLETIAVAGAEVTDELLSEVCDGPPDNALRELIERNQLIATTDGYAIRHDLIREAVYGSLLPGQRRRLHARYAHVLGDRTNPSAALAEHWAAAGEPALSLAAAWQAAAVASQQHAYDEQLHLLERVLTLWSAASAAHIEADRVDVLLAAVEAAYAAGRSTSGVAYATEALADLDASSAPAQAARLLGLRGLLRNRIDNSGIEDLTAAVELVPAGADDVLRSRLLSSLAYLHCIDGLQSRAQACATEAYELARGDDSLRAAALLVFGWVDDRNGDVPSALQQYADCRAAAEAGGDHYTYLTAVQWAGLTLNKNGHREEAVALIAAAQQSAERWGLGRARGSMLAQNRAYALFYLGRWDEALDVVDDALADGPPPRHDAALRFLVAQIACRRGDLDYAGELISIASDTFGERRPAAFEHFFTSLRVLVLAGQGDLDAAEKVLADHFDKVLTSTDVLYYETAWVLLVGVYFERLSRSHRRQPATRLPEVRALLADGESRWPTVAAALRTAEAAESNTLKSWDAAVAAWRALSEPYELAMTLTAAASAALATSNKPGARLRLTEAQALATDLSATPLLTEIAALTTRAGLAEAPVVANAYGLTARELVVLKVLARGLSNAEIARELFVSSNTVATHVARILRKLSVTTRTEAVASAHGNGLLTP</sequence>
<evidence type="ECO:0000313" key="4">
    <source>
        <dbReference type="EMBL" id="GAA0953648.1"/>
    </source>
</evidence>
<evidence type="ECO:0000256" key="2">
    <source>
        <dbReference type="ARBA" id="ARBA00022840"/>
    </source>
</evidence>
<keyword evidence="2" id="KW-0067">ATP-binding</keyword>
<evidence type="ECO:0000256" key="1">
    <source>
        <dbReference type="ARBA" id="ARBA00022741"/>
    </source>
</evidence>
<dbReference type="InterPro" id="IPR041664">
    <property type="entry name" value="AAA_16"/>
</dbReference>
<dbReference type="SMART" id="SM00421">
    <property type="entry name" value="HTH_LUXR"/>
    <property type="match status" value="1"/>
</dbReference>
<dbReference type="PROSITE" id="PS00622">
    <property type="entry name" value="HTH_LUXR_1"/>
    <property type="match status" value="1"/>
</dbReference>
<protein>
    <recommendedName>
        <fullName evidence="3">HTH luxR-type domain-containing protein</fullName>
    </recommendedName>
</protein>
<evidence type="ECO:0000259" key="3">
    <source>
        <dbReference type="PROSITE" id="PS50043"/>
    </source>
</evidence>
<evidence type="ECO:0000313" key="5">
    <source>
        <dbReference type="Proteomes" id="UP001500542"/>
    </source>
</evidence>
<keyword evidence="1" id="KW-0547">Nucleotide-binding</keyword>
<accession>A0ABN1R9Q3</accession>
<dbReference type="InterPro" id="IPR011990">
    <property type="entry name" value="TPR-like_helical_dom_sf"/>
</dbReference>
<dbReference type="CDD" id="cd06170">
    <property type="entry name" value="LuxR_C_like"/>
    <property type="match status" value="1"/>
</dbReference>
<keyword evidence="5" id="KW-1185">Reference proteome</keyword>
<dbReference type="InterPro" id="IPR027417">
    <property type="entry name" value="P-loop_NTPase"/>
</dbReference>
<feature type="domain" description="HTH luxR-type" evidence="3">
    <location>
        <begin position="874"/>
        <end position="939"/>
    </location>
</feature>
<reference evidence="4 5" key="1">
    <citation type="journal article" date="2019" name="Int. J. Syst. Evol. Microbiol.">
        <title>The Global Catalogue of Microorganisms (GCM) 10K type strain sequencing project: providing services to taxonomists for standard genome sequencing and annotation.</title>
        <authorList>
            <consortium name="The Broad Institute Genomics Platform"/>
            <consortium name="The Broad Institute Genome Sequencing Center for Infectious Disease"/>
            <person name="Wu L."/>
            <person name="Ma J."/>
        </authorList>
    </citation>
    <scope>NUCLEOTIDE SEQUENCE [LARGE SCALE GENOMIC DNA]</scope>
    <source>
        <strain evidence="4 5">JCM 10977</strain>
    </source>
</reference>
<dbReference type="PANTHER" id="PTHR16305">
    <property type="entry name" value="TESTICULAR SOLUBLE ADENYLYL CYCLASE"/>
    <property type="match status" value="1"/>
</dbReference>
<dbReference type="SUPFAM" id="SSF48452">
    <property type="entry name" value="TPR-like"/>
    <property type="match status" value="2"/>
</dbReference>
<organism evidence="4 5">
    <name type="scientific">Kribbella koreensis</name>
    <dbReference type="NCBI Taxonomy" id="57909"/>
    <lineage>
        <taxon>Bacteria</taxon>
        <taxon>Bacillati</taxon>
        <taxon>Actinomycetota</taxon>
        <taxon>Actinomycetes</taxon>
        <taxon>Propionibacteriales</taxon>
        <taxon>Kribbellaceae</taxon>
        <taxon>Kribbella</taxon>
    </lineage>
</organism>
<dbReference type="InterPro" id="IPR036388">
    <property type="entry name" value="WH-like_DNA-bd_sf"/>
</dbReference>
<dbReference type="Proteomes" id="UP001500542">
    <property type="component" value="Unassembled WGS sequence"/>
</dbReference>
<dbReference type="SUPFAM" id="SSF46894">
    <property type="entry name" value="C-terminal effector domain of the bipartite response regulators"/>
    <property type="match status" value="1"/>
</dbReference>
<dbReference type="PRINTS" id="PR00038">
    <property type="entry name" value="HTHLUXR"/>
</dbReference>